<gene>
    <name evidence="1" type="ORF">ACFFP0_02860</name>
</gene>
<comment type="caution">
    <text evidence="1">The sequence shown here is derived from an EMBL/GenBank/DDBJ whole genome shotgun (WGS) entry which is preliminary data.</text>
</comment>
<dbReference type="RefSeq" id="WP_377255858.1">
    <property type="nucleotide sequence ID" value="NZ_JBHMAA010000004.1"/>
</dbReference>
<evidence type="ECO:0000313" key="2">
    <source>
        <dbReference type="Proteomes" id="UP001589692"/>
    </source>
</evidence>
<evidence type="ECO:0000313" key="1">
    <source>
        <dbReference type="EMBL" id="MFB9947768.1"/>
    </source>
</evidence>
<dbReference type="Proteomes" id="UP001589692">
    <property type="component" value="Unassembled WGS sequence"/>
</dbReference>
<protein>
    <submittedName>
        <fullName evidence="1">Uncharacterized protein</fullName>
    </submittedName>
</protein>
<dbReference type="EMBL" id="JBHMAA010000004">
    <property type="protein sequence ID" value="MFB9947768.1"/>
    <property type="molecule type" value="Genomic_DNA"/>
</dbReference>
<proteinExistence type="predicted"/>
<name>A0ABV6AEI1_9HYPH</name>
<accession>A0ABV6AEI1</accession>
<sequence>MSEERRDMSLFIGLHKLAEQNGDGLVPELYALLSTRAAQPDMTNVVPLAAMPRLTRNVPVADDGQGVVLAFQKRR</sequence>
<reference evidence="1 2" key="1">
    <citation type="submission" date="2024-09" db="EMBL/GenBank/DDBJ databases">
        <authorList>
            <person name="Sun Q."/>
            <person name="Mori K."/>
        </authorList>
    </citation>
    <scope>NUCLEOTIDE SEQUENCE [LARGE SCALE GENOMIC DNA]</scope>
    <source>
        <strain evidence="1 2">TBRC 4938</strain>
    </source>
</reference>
<keyword evidence="2" id="KW-1185">Reference proteome</keyword>
<organism evidence="1 2">
    <name type="scientific">Rhizobium puerariae</name>
    <dbReference type="NCBI Taxonomy" id="1585791"/>
    <lineage>
        <taxon>Bacteria</taxon>
        <taxon>Pseudomonadati</taxon>
        <taxon>Pseudomonadota</taxon>
        <taxon>Alphaproteobacteria</taxon>
        <taxon>Hyphomicrobiales</taxon>
        <taxon>Rhizobiaceae</taxon>
        <taxon>Rhizobium/Agrobacterium group</taxon>
        <taxon>Rhizobium</taxon>
    </lineage>
</organism>